<dbReference type="RefSeq" id="WP_229252952.1">
    <property type="nucleotide sequence ID" value="NZ_CAJRAF010000002.1"/>
</dbReference>
<feature type="region of interest" description="Disordered" evidence="5">
    <location>
        <begin position="39"/>
        <end position="58"/>
    </location>
</feature>
<proteinExistence type="predicted"/>
<accession>A0A916JHJ0</accession>
<dbReference type="InterPro" id="IPR017941">
    <property type="entry name" value="Rieske_2Fe-2S"/>
</dbReference>
<dbReference type="Gene3D" id="2.102.10.10">
    <property type="entry name" value="Rieske [2Fe-2S] iron-sulphur domain"/>
    <property type="match status" value="1"/>
</dbReference>
<evidence type="ECO:0000313" key="7">
    <source>
        <dbReference type="EMBL" id="CAG5012780.1"/>
    </source>
</evidence>
<evidence type="ECO:0000259" key="6">
    <source>
        <dbReference type="Pfam" id="PF00355"/>
    </source>
</evidence>
<dbReference type="SUPFAM" id="SSF50022">
    <property type="entry name" value="ISP domain"/>
    <property type="match status" value="1"/>
</dbReference>
<keyword evidence="2" id="KW-0479">Metal-binding</keyword>
<evidence type="ECO:0000256" key="4">
    <source>
        <dbReference type="ARBA" id="ARBA00023014"/>
    </source>
</evidence>
<reference evidence="7" key="1">
    <citation type="submission" date="2021-04" db="EMBL/GenBank/DDBJ databases">
        <authorList>
            <person name="Rodrigo-Torres L."/>
            <person name="Arahal R. D."/>
            <person name="Lucena T."/>
        </authorList>
    </citation>
    <scope>NUCLEOTIDE SEQUENCE</scope>
    <source>
        <strain evidence="7">CECT 9275</strain>
    </source>
</reference>
<keyword evidence="1" id="KW-0001">2Fe-2S</keyword>
<dbReference type="AlphaFoldDB" id="A0A916JHJ0"/>
<evidence type="ECO:0000256" key="3">
    <source>
        <dbReference type="ARBA" id="ARBA00023004"/>
    </source>
</evidence>
<keyword evidence="8" id="KW-1185">Reference proteome</keyword>
<feature type="domain" description="Rieske" evidence="6">
    <location>
        <begin position="83"/>
        <end position="148"/>
    </location>
</feature>
<name>A0A916JHJ0_9BACT</name>
<dbReference type="EMBL" id="CAJRAF010000002">
    <property type="protein sequence ID" value="CAG5012780.1"/>
    <property type="molecule type" value="Genomic_DNA"/>
</dbReference>
<sequence length="171" mass="17858">MENTSRETMKRGEFLRSLGLSTSTLMAFYCMGTTLTSCGSSSDDPDPAPGTGSGTGLTGTTTGSAVNFTVDLTNSTYAKLKTAGEYKIIGDVLVAFTSGSAYVALAKACTHQQTELQYRSTTNDLFCSNHQSVFKITGAVDKGPSTGDTITALKVYKITLSADGNTLTVTA</sequence>
<keyword evidence="4" id="KW-0411">Iron-sulfur</keyword>
<protein>
    <recommendedName>
        <fullName evidence="6">Rieske domain-containing protein</fullName>
    </recommendedName>
</protein>
<dbReference type="Pfam" id="PF00355">
    <property type="entry name" value="Rieske"/>
    <property type="match status" value="1"/>
</dbReference>
<organism evidence="7 8">
    <name type="scientific">Dyadobacter helix</name>
    <dbReference type="NCBI Taxonomy" id="2822344"/>
    <lineage>
        <taxon>Bacteria</taxon>
        <taxon>Pseudomonadati</taxon>
        <taxon>Bacteroidota</taxon>
        <taxon>Cytophagia</taxon>
        <taxon>Cytophagales</taxon>
        <taxon>Spirosomataceae</taxon>
        <taxon>Dyadobacter</taxon>
    </lineage>
</organism>
<dbReference type="GO" id="GO:0046872">
    <property type="term" value="F:metal ion binding"/>
    <property type="evidence" value="ECO:0007669"/>
    <property type="project" value="UniProtKB-KW"/>
</dbReference>
<evidence type="ECO:0000256" key="5">
    <source>
        <dbReference type="SAM" id="MobiDB-lite"/>
    </source>
</evidence>
<dbReference type="GO" id="GO:0051537">
    <property type="term" value="F:2 iron, 2 sulfur cluster binding"/>
    <property type="evidence" value="ECO:0007669"/>
    <property type="project" value="UniProtKB-KW"/>
</dbReference>
<keyword evidence="3" id="KW-0408">Iron</keyword>
<dbReference type="Proteomes" id="UP000680038">
    <property type="component" value="Unassembled WGS sequence"/>
</dbReference>
<evidence type="ECO:0000256" key="1">
    <source>
        <dbReference type="ARBA" id="ARBA00022714"/>
    </source>
</evidence>
<gene>
    <name evidence="7" type="ORF">DYBT9275_05246</name>
</gene>
<evidence type="ECO:0000313" key="8">
    <source>
        <dbReference type="Proteomes" id="UP000680038"/>
    </source>
</evidence>
<dbReference type="InterPro" id="IPR036922">
    <property type="entry name" value="Rieske_2Fe-2S_sf"/>
</dbReference>
<comment type="caution">
    <text evidence="7">The sequence shown here is derived from an EMBL/GenBank/DDBJ whole genome shotgun (WGS) entry which is preliminary data.</text>
</comment>
<evidence type="ECO:0000256" key="2">
    <source>
        <dbReference type="ARBA" id="ARBA00022723"/>
    </source>
</evidence>